<accession>A0A084GDF3</accession>
<dbReference type="Gene3D" id="3.40.50.1820">
    <property type="entry name" value="alpha/beta hydrolase"/>
    <property type="match status" value="1"/>
</dbReference>
<sequence length="824" mass="90194">MPSTQPEAKKDQPDQQAESETSLPFPNAIPQPITKPSGTNSTIYIASFFTPPSPRPKASRHHTSWVPSPDPYKLCADSTFTSETTPDTPYTASPSTEDCLAIQQWGRLNAGHWVVSRHELLTTSADDSNMRWAPLLVLDSCAFVVGVRREFLKNLPWGVTVSSADVAKVVWEASDVTILINNDLQGPHSPSADSGVLFLSEKKTRKQAKAACQALGESLWSPDSETASIQPNLNYLAYQKRVKKSSKFWVAAEGDGARSISVSGEVASEDGSVRLPVLCTQTAPFSNNTAQDTSEQWQITVESNNEKLTGFRDRNTFRFLGIRYAPEPQRFAYSEAYKGNGSDVSALEYGSQCFQYGSGSEDCLFLNIWTPYLPRSGCAKKKNLKPVMFWIHGGAFTGGTANDETFDGANIVSRGDVVLVAINYRLGKLGFLALDDRETNGNYGLADIVVALDWVRENIKDFGGDPDRITVFGQSAGAGAARALIASPEAKGKFAAAIPLSNLGGLGYGTTYSKYFTISEAAERGGNALVEAANCTDTPSPVECLRGLPVDQVTSLNGDIRYLVVDGKYLTSDELPLSPGEALDIQLMMGITAEDGGPFISFQQDITAEEQEKWITSQGFPYPSSDLYPLAPLDNITMAVDWKGAQLATDAVFRCIDQATVNAALTNSLLPHVYYYEFDRTYQTPGWPKTDLCEPQGRPDGDPSAPPGYLRCHSGELLYVFGNIAREGLPFRDNRDLAFEQLTLDMFASFARTYDPNPDEAFLEARGFESTLGAVRRTGRWEAAVDGDLKLRALDWPGEEGSQMEGFRSAERCEWLELGLDYYL</sequence>
<keyword evidence="7" id="KW-1185">Reference proteome</keyword>
<dbReference type="PROSITE" id="PS00122">
    <property type="entry name" value="CARBOXYLESTERASE_B_1"/>
    <property type="match status" value="1"/>
</dbReference>
<feature type="compositionally biased region" description="Polar residues" evidence="3">
    <location>
        <begin position="14"/>
        <end position="24"/>
    </location>
</feature>
<dbReference type="PROSITE" id="PS00941">
    <property type="entry name" value="CARBOXYLESTERASE_B_2"/>
    <property type="match status" value="1"/>
</dbReference>
<evidence type="ECO:0000313" key="6">
    <source>
        <dbReference type="EMBL" id="KEZ45365.1"/>
    </source>
</evidence>
<dbReference type="AlphaFoldDB" id="A0A084GDF3"/>
<dbReference type="InterPro" id="IPR002018">
    <property type="entry name" value="CarbesteraseB"/>
</dbReference>
<dbReference type="PANTHER" id="PTHR43142:SF3">
    <property type="entry name" value="PUTATIVE (AFU_ORTHOLOGUE AFUA_3G09070)-RELATED"/>
    <property type="match status" value="1"/>
</dbReference>
<reference evidence="6 7" key="1">
    <citation type="journal article" date="2014" name="Genome Announc.">
        <title>Draft genome sequence of the pathogenic fungus Scedosporium apiospermum.</title>
        <authorList>
            <person name="Vandeputte P."/>
            <person name="Ghamrawi S."/>
            <person name="Rechenmann M."/>
            <person name="Iltis A."/>
            <person name="Giraud S."/>
            <person name="Fleury M."/>
            <person name="Thornton C."/>
            <person name="Delhaes L."/>
            <person name="Meyer W."/>
            <person name="Papon N."/>
            <person name="Bouchara J.P."/>
        </authorList>
    </citation>
    <scope>NUCLEOTIDE SEQUENCE [LARGE SCALE GENOMIC DNA]</scope>
    <source>
        <strain evidence="6 7">IHEM 14462</strain>
    </source>
</reference>
<dbReference type="InterPro" id="IPR019819">
    <property type="entry name" value="Carboxylesterase_B_CS"/>
</dbReference>
<dbReference type="Proteomes" id="UP000028545">
    <property type="component" value="Unassembled WGS sequence"/>
</dbReference>
<dbReference type="InterPro" id="IPR029058">
    <property type="entry name" value="AB_hydrolase_fold"/>
</dbReference>
<dbReference type="PANTHER" id="PTHR43142">
    <property type="entry name" value="CARBOXYLIC ESTER HYDROLASE"/>
    <property type="match status" value="1"/>
</dbReference>
<organism evidence="6 7">
    <name type="scientific">Pseudallescheria apiosperma</name>
    <name type="common">Scedosporium apiospermum</name>
    <dbReference type="NCBI Taxonomy" id="563466"/>
    <lineage>
        <taxon>Eukaryota</taxon>
        <taxon>Fungi</taxon>
        <taxon>Dikarya</taxon>
        <taxon>Ascomycota</taxon>
        <taxon>Pezizomycotina</taxon>
        <taxon>Sordariomycetes</taxon>
        <taxon>Hypocreomycetidae</taxon>
        <taxon>Microascales</taxon>
        <taxon>Microascaceae</taxon>
        <taxon>Scedosporium</taxon>
    </lineage>
</organism>
<dbReference type="VEuPathDB" id="FungiDB:SAPIO_CDS2185"/>
<dbReference type="EC" id="3.1.1.87" evidence="6"/>
<evidence type="ECO:0000256" key="2">
    <source>
        <dbReference type="ARBA" id="ARBA00022801"/>
    </source>
</evidence>
<keyword evidence="2 6" id="KW-0378">Hydrolase</keyword>
<comment type="caution">
    <text evidence="6">The sequence shown here is derived from an EMBL/GenBank/DDBJ whole genome shotgun (WGS) entry which is preliminary data.</text>
</comment>
<dbReference type="RefSeq" id="XP_016645164.1">
    <property type="nucleotide sequence ID" value="XM_016785286.1"/>
</dbReference>
<dbReference type="OMA" id="IEFRCLD"/>
<evidence type="ECO:0000313" key="7">
    <source>
        <dbReference type="Proteomes" id="UP000028545"/>
    </source>
</evidence>
<dbReference type="InterPro" id="IPR029226">
    <property type="entry name" value="Ecp2-like"/>
</dbReference>
<dbReference type="GeneID" id="27721257"/>
<dbReference type="Pfam" id="PF14856">
    <property type="entry name" value="Hce2"/>
    <property type="match status" value="1"/>
</dbReference>
<evidence type="ECO:0000256" key="3">
    <source>
        <dbReference type="SAM" id="MobiDB-lite"/>
    </source>
</evidence>
<feature type="domain" description="Ecp2 effector protein-like" evidence="5">
    <location>
        <begin position="75"/>
        <end position="173"/>
    </location>
</feature>
<dbReference type="Pfam" id="PF00135">
    <property type="entry name" value="COesterase"/>
    <property type="match status" value="1"/>
</dbReference>
<evidence type="ECO:0000259" key="4">
    <source>
        <dbReference type="Pfam" id="PF00135"/>
    </source>
</evidence>
<name>A0A084GDF3_PSEDA</name>
<dbReference type="HOGENOM" id="CLU_006586_8_1_1"/>
<gene>
    <name evidence="6" type="ORF">SAPIO_CDS2185</name>
</gene>
<dbReference type="GO" id="GO:0016787">
    <property type="term" value="F:hydrolase activity"/>
    <property type="evidence" value="ECO:0007669"/>
    <property type="project" value="UniProtKB-KW"/>
</dbReference>
<protein>
    <submittedName>
        <fullName evidence="6">Fumonisin B1 esterase</fullName>
        <ecNumber evidence="6">3.1.1.87</ecNumber>
    </submittedName>
</protein>
<feature type="region of interest" description="Disordered" evidence="3">
    <location>
        <begin position="1"/>
        <end position="39"/>
    </location>
</feature>
<dbReference type="OrthoDB" id="408631at2759"/>
<dbReference type="SUPFAM" id="SSF53474">
    <property type="entry name" value="alpha/beta-Hydrolases"/>
    <property type="match status" value="1"/>
</dbReference>
<dbReference type="InterPro" id="IPR019826">
    <property type="entry name" value="Carboxylesterase_B_AS"/>
</dbReference>
<evidence type="ECO:0000259" key="5">
    <source>
        <dbReference type="Pfam" id="PF14856"/>
    </source>
</evidence>
<dbReference type="EMBL" id="JOWA01000085">
    <property type="protein sequence ID" value="KEZ45365.1"/>
    <property type="molecule type" value="Genomic_DNA"/>
</dbReference>
<proteinExistence type="inferred from homology"/>
<evidence type="ECO:0000256" key="1">
    <source>
        <dbReference type="ARBA" id="ARBA00005964"/>
    </source>
</evidence>
<dbReference type="ESTHER" id="9pezi-a0a084gdf3">
    <property type="family name" value="Fungal_carboxylesterase_lipase"/>
</dbReference>
<dbReference type="KEGG" id="sapo:SAPIO_CDS2185"/>
<comment type="similarity">
    <text evidence="1">Belongs to the type-B carboxylesterase/lipase family.</text>
</comment>
<feature type="domain" description="Carboxylesterase type B" evidence="4">
    <location>
        <begin position="312"/>
        <end position="758"/>
    </location>
</feature>